<evidence type="ECO:0000313" key="12">
    <source>
        <dbReference type="Proteomes" id="UP001206925"/>
    </source>
</evidence>
<protein>
    <submittedName>
        <fullName evidence="11">Uncharacterized protein</fullName>
    </submittedName>
</protein>
<feature type="non-terminal residue" evidence="11">
    <location>
        <position position="1"/>
    </location>
</feature>
<reference evidence="11" key="1">
    <citation type="submission" date="2022-06" db="EMBL/GenBank/DDBJ databases">
        <title>Uncovering the hologenomic basis of an extraordinary plant invasion.</title>
        <authorList>
            <person name="Bieker V.C."/>
            <person name="Martin M.D."/>
            <person name="Gilbert T."/>
            <person name="Hodgins K."/>
            <person name="Battlay P."/>
            <person name="Petersen B."/>
            <person name="Wilson J."/>
        </authorList>
    </citation>
    <scope>NUCLEOTIDE SEQUENCE</scope>
    <source>
        <strain evidence="11">AA19_3_7</strain>
        <tissue evidence="11">Leaf</tissue>
    </source>
</reference>
<evidence type="ECO:0000256" key="8">
    <source>
        <dbReference type="ARBA" id="ARBA00023136"/>
    </source>
</evidence>
<keyword evidence="5 10" id="KW-0812">Transmembrane</keyword>
<feature type="transmembrane region" description="Helical" evidence="10">
    <location>
        <begin position="29"/>
        <end position="55"/>
    </location>
</feature>
<evidence type="ECO:0000256" key="9">
    <source>
        <dbReference type="ARBA" id="ARBA00023276"/>
    </source>
</evidence>
<evidence type="ECO:0000256" key="3">
    <source>
        <dbReference type="ARBA" id="ARBA00022531"/>
    </source>
</evidence>
<feature type="non-terminal residue" evidence="11">
    <location>
        <position position="203"/>
    </location>
</feature>
<dbReference type="SUPFAM" id="SSF161077">
    <property type="entry name" value="Photosystem II antenna protein-like"/>
    <property type="match status" value="1"/>
</dbReference>
<accession>A0AAD5CSC0</accession>
<proteinExistence type="predicted"/>
<gene>
    <name evidence="11" type="ORF">M8C21_016295</name>
</gene>
<dbReference type="AlphaFoldDB" id="A0AAD5CSC0"/>
<evidence type="ECO:0000256" key="4">
    <source>
        <dbReference type="ARBA" id="ARBA00022640"/>
    </source>
</evidence>
<evidence type="ECO:0000256" key="6">
    <source>
        <dbReference type="ARBA" id="ARBA00022989"/>
    </source>
</evidence>
<dbReference type="GO" id="GO:0009523">
    <property type="term" value="C:photosystem II"/>
    <property type="evidence" value="ECO:0007669"/>
    <property type="project" value="UniProtKB-KW"/>
</dbReference>
<comment type="caution">
    <text evidence="11">The sequence shown here is derived from an EMBL/GenBank/DDBJ whole genome shotgun (WGS) entry which is preliminary data.</text>
</comment>
<dbReference type="GO" id="GO:0009767">
    <property type="term" value="P:photosynthetic electron transport chain"/>
    <property type="evidence" value="ECO:0007669"/>
    <property type="project" value="InterPro"/>
</dbReference>
<evidence type="ECO:0000256" key="5">
    <source>
        <dbReference type="ARBA" id="ARBA00022692"/>
    </source>
</evidence>
<dbReference type="InterPro" id="IPR000932">
    <property type="entry name" value="PS_antenna-like"/>
</dbReference>
<dbReference type="GO" id="GO:0016168">
    <property type="term" value="F:chlorophyll binding"/>
    <property type="evidence" value="ECO:0007669"/>
    <property type="project" value="UniProtKB-KW"/>
</dbReference>
<name>A0AAD5CSC0_AMBAR</name>
<keyword evidence="9" id="KW-0604">Photosystem II</keyword>
<dbReference type="Proteomes" id="UP001206925">
    <property type="component" value="Unassembled WGS sequence"/>
</dbReference>
<dbReference type="Gene3D" id="3.10.680.10">
    <property type="entry name" value="Photosystem II CP47 reaction center protein"/>
    <property type="match status" value="1"/>
</dbReference>
<comment type="subcellular location">
    <subcellularLocation>
        <location evidence="1">Membrane</location>
        <topology evidence="1">Multi-pass membrane protein</topology>
    </subcellularLocation>
</comment>
<keyword evidence="3" id="KW-0602">Photosynthesis</keyword>
<dbReference type="InterPro" id="IPR036001">
    <property type="entry name" value="PS_II_antenna-like_sf"/>
</dbReference>
<dbReference type="Pfam" id="PF00421">
    <property type="entry name" value="PSII"/>
    <property type="match status" value="1"/>
</dbReference>
<keyword evidence="8 10" id="KW-0472">Membrane</keyword>
<evidence type="ECO:0000256" key="7">
    <source>
        <dbReference type="ARBA" id="ARBA00022991"/>
    </source>
</evidence>
<keyword evidence="7" id="KW-0157">Chromophore</keyword>
<evidence type="ECO:0000256" key="2">
    <source>
        <dbReference type="ARBA" id="ARBA00022494"/>
    </source>
</evidence>
<dbReference type="EMBL" id="JAMZMK010006862">
    <property type="protein sequence ID" value="KAI7746987.1"/>
    <property type="molecule type" value="Genomic_DNA"/>
</dbReference>
<organism evidence="11 12">
    <name type="scientific">Ambrosia artemisiifolia</name>
    <name type="common">Common ragweed</name>
    <dbReference type="NCBI Taxonomy" id="4212"/>
    <lineage>
        <taxon>Eukaryota</taxon>
        <taxon>Viridiplantae</taxon>
        <taxon>Streptophyta</taxon>
        <taxon>Embryophyta</taxon>
        <taxon>Tracheophyta</taxon>
        <taxon>Spermatophyta</taxon>
        <taxon>Magnoliopsida</taxon>
        <taxon>eudicotyledons</taxon>
        <taxon>Gunneridae</taxon>
        <taxon>Pentapetalae</taxon>
        <taxon>asterids</taxon>
        <taxon>campanulids</taxon>
        <taxon>Asterales</taxon>
        <taxon>Asteraceae</taxon>
        <taxon>Asteroideae</taxon>
        <taxon>Heliantheae alliance</taxon>
        <taxon>Heliantheae</taxon>
        <taxon>Ambrosia</taxon>
    </lineage>
</organism>
<keyword evidence="12" id="KW-1185">Reference proteome</keyword>
<keyword evidence="2" id="KW-0148">Chlorophyll</keyword>
<keyword evidence="4" id="KW-0934">Plastid</keyword>
<evidence type="ECO:0000313" key="11">
    <source>
        <dbReference type="EMBL" id="KAI7746987.1"/>
    </source>
</evidence>
<sequence length="203" mass="23444">NKQFLRRLKYHRSYNESGYLELRWCSGSVYLTLVWLALVLACLVLSYVCTAVWSLNMYIHHRVWKVLILLFRGSDFGHISRSFPSSIHSPQHLYKELCMGNTEMLLLLPKLCGMVQQLLPSNYLGLLIINGIMDTSNKKYIEELCKSPQKIAFYDYIENNLAKRGLFKMGSIHKGEEIAVGWLGHHIFIDNKGDVDESMRGIN</sequence>
<keyword evidence="6 10" id="KW-1133">Transmembrane helix</keyword>
<evidence type="ECO:0000256" key="1">
    <source>
        <dbReference type="ARBA" id="ARBA00004141"/>
    </source>
</evidence>
<evidence type="ECO:0000256" key="10">
    <source>
        <dbReference type="SAM" id="Phobius"/>
    </source>
</evidence>